<dbReference type="EMBL" id="FNZK01000020">
    <property type="protein sequence ID" value="SEJ85519.1"/>
    <property type="molecule type" value="Genomic_DNA"/>
</dbReference>
<dbReference type="FunFam" id="1.10.10.10:FF:000001">
    <property type="entry name" value="LysR family transcriptional regulator"/>
    <property type="match status" value="1"/>
</dbReference>
<evidence type="ECO:0000256" key="3">
    <source>
        <dbReference type="ARBA" id="ARBA00023125"/>
    </source>
</evidence>
<protein>
    <submittedName>
        <fullName evidence="6">DNA-binding transcriptional regulator, LysR family</fullName>
    </submittedName>
</protein>
<evidence type="ECO:0000256" key="1">
    <source>
        <dbReference type="ARBA" id="ARBA00009437"/>
    </source>
</evidence>
<organism evidence="6 7">
    <name type="scientific">Propionispira arboris</name>
    <dbReference type="NCBI Taxonomy" id="84035"/>
    <lineage>
        <taxon>Bacteria</taxon>
        <taxon>Bacillati</taxon>
        <taxon>Bacillota</taxon>
        <taxon>Negativicutes</taxon>
        <taxon>Selenomonadales</taxon>
        <taxon>Selenomonadaceae</taxon>
        <taxon>Propionispira</taxon>
    </lineage>
</organism>
<evidence type="ECO:0000259" key="5">
    <source>
        <dbReference type="PROSITE" id="PS50931"/>
    </source>
</evidence>
<dbReference type="InterPro" id="IPR000847">
    <property type="entry name" value="LysR_HTH_N"/>
</dbReference>
<dbReference type="AlphaFoldDB" id="A0A1H7C6X2"/>
<dbReference type="SUPFAM" id="SSF53850">
    <property type="entry name" value="Periplasmic binding protein-like II"/>
    <property type="match status" value="1"/>
</dbReference>
<dbReference type="Pfam" id="PF00126">
    <property type="entry name" value="HTH_1"/>
    <property type="match status" value="1"/>
</dbReference>
<dbReference type="CDD" id="cd05466">
    <property type="entry name" value="PBP2_LTTR_substrate"/>
    <property type="match status" value="1"/>
</dbReference>
<reference evidence="6 7" key="1">
    <citation type="submission" date="2016-10" db="EMBL/GenBank/DDBJ databases">
        <authorList>
            <person name="de Groot N.N."/>
        </authorList>
    </citation>
    <scope>NUCLEOTIDE SEQUENCE [LARGE SCALE GENOMIC DNA]</scope>
    <source>
        <strain evidence="6 7">DSM 2179</strain>
    </source>
</reference>
<dbReference type="InterPro" id="IPR005119">
    <property type="entry name" value="LysR_subst-bd"/>
</dbReference>
<dbReference type="GO" id="GO:0003677">
    <property type="term" value="F:DNA binding"/>
    <property type="evidence" value="ECO:0007669"/>
    <property type="project" value="UniProtKB-KW"/>
</dbReference>
<dbReference type="STRING" id="84035.SAMN05660742_1202"/>
<keyword evidence="4" id="KW-0804">Transcription</keyword>
<dbReference type="Proteomes" id="UP000199662">
    <property type="component" value="Unassembled WGS sequence"/>
</dbReference>
<dbReference type="SUPFAM" id="SSF46785">
    <property type="entry name" value="Winged helix' DNA-binding domain"/>
    <property type="match status" value="1"/>
</dbReference>
<gene>
    <name evidence="6" type="ORF">SAMN05660742_1202</name>
</gene>
<keyword evidence="7" id="KW-1185">Reference proteome</keyword>
<evidence type="ECO:0000256" key="2">
    <source>
        <dbReference type="ARBA" id="ARBA00023015"/>
    </source>
</evidence>
<keyword evidence="3 6" id="KW-0238">DNA-binding</keyword>
<evidence type="ECO:0000313" key="7">
    <source>
        <dbReference type="Proteomes" id="UP000199662"/>
    </source>
</evidence>
<dbReference type="Pfam" id="PF03466">
    <property type="entry name" value="LysR_substrate"/>
    <property type="match status" value="1"/>
</dbReference>
<dbReference type="PROSITE" id="PS50931">
    <property type="entry name" value="HTH_LYSR"/>
    <property type="match status" value="1"/>
</dbReference>
<dbReference type="Gene3D" id="3.40.190.290">
    <property type="match status" value="1"/>
</dbReference>
<name>A0A1H7C6X2_9FIRM</name>
<evidence type="ECO:0000256" key="4">
    <source>
        <dbReference type="ARBA" id="ARBA00023163"/>
    </source>
</evidence>
<keyword evidence="2" id="KW-0805">Transcription regulation</keyword>
<proteinExistence type="inferred from homology"/>
<dbReference type="PANTHER" id="PTHR30346:SF28">
    <property type="entry name" value="HTH-TYPE TRANSCRIPTIONAL REGULATOR CYNR"/>
    <property type="match status" value="1"/>
</dbReference>
<comment type="similarity">
    <text evidence="1">Belongs to the LysR transcriptional regulatory family.</text>
</comment>
<dbReference type="Gene3D" id="1.10.10.10">
    <property type="entry name" value="Winged helix-like DNA-binding domain superfamily/Winged helix DNA-binding domain"/>
    <property type="match status" value="1"/>
</dbReference>
<dbReference type="InterPro" id="IPR036390">
    <property type="entry name" value="WH_DNA-bd_sf"/>
</dbReference>
<sequence>MIDEREMKYILQVAEELSFSQAAKKLYVSQPSLSQCIKKVEMEIGVELFDRRTSPLTLTFAGSLYIKKAKQIQTIQQDLLSQIEDLSDLKRGHLKIGTSYSRTAYLLTRILPEFRIRFPGIDISLVEGTTTELQEYAASGMTDLSFVYLPLKNEELIYEHIVDEEILLALPANHPISQKFSPQEQTSPFPKVSFAAFANEPFIVMKNKRKMREAFLTLCEKTKTHPNVILQSNSLVSAQSLVAVGVGATLVTDTLALYNKLATNPCYFSLIEQIEPRHMVAAYPKKVRLSKAADAFLQLIKEYM</sequence>
<dbReference type="RefSeq" id="WP_091834312.1">
    <property type="nucleotide sequence ID" value="NZ_FNZK01000020.1"/>
</dbReference>
<dbReference type="GO" id="GO:0003700">
    <property type="term" value="F:DNA-binding transcription factor activity"/>
    <property type="evidence" value="ECO:0007669"/>
    <property type="project" value="InterPro"/>
</dbReference>
<feature type="domain" description="HTH lysR-type" evidence="5">
    <location>
        <begin position="2"/>
        <end position="59"/>
    </location>
</feature>
<dbReference type="PRINTS" id="PR00039">
    <property type="entry name" value="HTHLYSR"/>
</dbReference>
<dbReference type="PANTHER" id="PTHR30346">
    <property type="entry name" value="TRANSCRIPTIONAL DUAL REGULATOR HCAR-RELATED"/>
    <property type="match status" value="1"/>
</dbReference>
<accession>A0A1H7C6X2</accession>
<dbReference type="InterPro" id="IPR036388">
    <property type="entry name" value="WH-like_DNA-bd_sf"/>
</dbReference>
<evidence type="ECO:0000313" key="6">
    <source>
        <dbReference type="EMBL" id="SEJ85519.1"/>
    </source>
</evidence>
<dbReference type="GO" id="GO:0032993">
    <property type="term" value="C:protein-DNA complex"/>
    <property type="evidence" value="ECO:0007669"/>
    <property type="project" value="TreeGrafter"/>
</dbReference>